<dbReference type="SUPFAM" id="SSF48264">
    <property type="entry name" value="Cytochrome P450"/>
    <property type="match status" value="1"/>
</dbReference>
<evidence type="ECO:0000256" key="10">
    <source>
        <dbReference type="ARBA" id="ARBA00023004"/>
    </source>
</evidence>
<dbReference type="InterPro" id="IPR017972">
    <property type="entry name" value="Cyt_P450_CS"/>
</dbReference>
<keyword evidence="17" id="KW-1185">Reference proteome</keyword>
<evidence type="ECO:0000256" key="2">
    <source>
        <dbReference type="ARBA" id="ARBA00004370"/>
    </source>
</evidence>
<comment type="subcellular location">
    <subcellularLocation>
        <location evidence="2">Membrane</location>
    </subcellularLocation>
</comment>
<keyword evidence="12 15" id="KW-0472">Membrane</keyword>
<dbReference type="GO" id="GO:0020037">
    <property type="term" value="F:heme binding"/>
    <property type="evidence" value="ECO:0007669"/>
    <property type="project" value="InterPro"/>
</dbReference>
<dbReference type="AlphaFoldDB" id="A0A8H5EWC4"/>
<gene>
    <name evidence="16" type="ORF">D9619_007490</name>
</gene>
<keyword evidence="7 13" id="KW-0479">Metal-binding</keyword>
<comment type="cofactor">
    <cofactor evidence="1 13">
        <name>heme</name>
        <dbReference type="ChEBI" id="CHEBI:30413"/>
    </cofactor>
</comment>
<dbReference type="Gene3D" id="1.10.630.10">
    <property type="entry name" value="Cytochrome P450"/>
    <property type="match status" value="1"/>
</dbReference>
<dbReference type="GO" id="GO:0005506">
    <property type="term" value="F:iron ion binding"/>
    <property type="evidence" value="ECO:0007669"/>
    <property type="project" value="InterPro"/>
</dbReference>
<evidence type="ECO:0000256" key="13">
    <source>
        <dbReference type="PIRSR" id="PIRSR602401-1"/>
    </source>
</evidence>
<dbReference type="InterPro" id="IPR050121">
    <property type="entry name" value="Cytochrome_P450_monoxygenase"/>
</dbReference>
<evidence type="ECO:0000256" key="8">
    <source>
        <dbReference type="ARBA" id="ARBA00022989"/>
    </source>
</evidence>
<keyword evidence="6 15" id="KW-0812">Transmembrane</keyword>
<evidence type="ECO:0000256" key="14">
    <source>
        <dbReference type="RuleBase" id="RU000461"/>
    </source>
</evidence>
<evidence type="ECO:0000256" key="9">
    <source>
        <dbReference type="ARBA" id="ARBA00023002"/>
    </source>
</evidence>
<dbReference type="InterPro" id="IPR036396">
    <property type="entry name" value="Cyt_P450_sf"/>
</dbReference>
<keyword evidence="8 15" id="KW-1133">Transmembrane helix</keyword>
<accession>A0A8H5EWC4</accession>
<dbReference type="Pfam" id="PF00067">
    <property type="entry name" value="p450"/>
    <property type="match status" value="1"/>
</dbReference>
<keyword evidence="10 13" id="KW-0408">Iron</keyword>
<dbReference type="PROSITE" id="PS00086">
    <property type="entry name" value="CYTOCHROME_P450"/>
    <property type="match status" value="1"/>
</dbReference>
<proteinExistence type="inferred from homology"/>
<evidence type="ECO:0000256" key="3">
    <source>
        <dbReference type="ARBA" id="ARBA00004721"/>
    </source>
</evidence>
<keyword evidence="9 14" id="KW-0560">Oxidoreductase</keyword>
<dbReference type="InterPro" id="IPR002401">
    <property type="entry name" value="Cyt_P450_E_grp-I"/>
</dbReference>
<evidence type="ECO:0000256" key="4">
    <source>
        <dbReference type="ARBA" id="ARBA00010617"/>
    </source>
</evidence>
<evidence type="ECO:0008006" key="18">
    <source>
        <dbReference type="Google" id="ProtNLM"/>
    </source>
</evidence>
<dbReference type="GO" id="GO:0004497">
    <property type="term" value="F:monooxygenase activity"/>
    <property type="evidence" value="ECO:0007669"/>
    <property type="project" value="UniProtKB-KW"/>
</dbReference>
<protein>
    <recommendedName>
        <fullName evidence="18">Cytochrome P450</fullName>
    </recommendedName>
</protein>
<dbReference type="GO" id="GO:0016705">
    <property type="term" value="F:oxidoreductase activity, acting on paired donors, with incorporation or reduction of molecular oxygen"/>
    <property type="evidence" value="ECO:0007669"/>
    <property type="project" value="InterPro"/>
</dbReference>
<keyword evidence="5 13" id="KW-0349">Heme</keyword>
<evidence type="ECO:0000313" key="16">
    <source>
        <dbReference type="EMBL" id="KAF5315025.1"/>
    </source>
</evidence>
<name>A0A8H5EWC4_9AGAR</name>
<organism evidence="16 17">
    <name type="scientific">Psilocybe cf. subviscida</name>
    <dbReference type="NCBI Taxonomy" id="2480587"/>
    <lineage>
        <taxon>Eukaryota</taxon>
        <taxon>Fungi</taxon>
        <taxon>Dikarya</taxon>
        <taxon>Basidiomycota</taxon>
        <taxon>Agaricomycotina</taxon>
        <taxon>Agaricomycetes</taxon>
        <taxon>Agaricomycetidae</taxon>
        <taxon>Agaricales</taxon>
        <taxon>Agaricineae</taxon>
        <taxon>Strophariaceae</taxon>
        <taxon>Psilocybe</taxon>
    </lineage>
</organism>
<dbReference type="PANTHER" id="PTHR24305:SF166">
    <property type="entry name" value="CYTOCHROME P450 12A4, MITOCHONDRIAL-RELATED"/>
    <property type="match status" value="1"/>
</dbReference>
<evidence type="ECO:0000256" key="12">
    <source>
        <dbReference type="ARBA" id="ARBA00023136"/>
    </source>
</evidence>
<sequence>MLLDDLEILLLALCIVLVYFLVIRHLHGGSLACIPGPPSPSGIFGHTVDLQHQHVAGELEQGWLQTYGNACKISGPFSQELLLLADPKALHYVVQASGYRYPKPHDTNQAIRLMMGRGIFWAVGDDHKRHKKVMSPAFDIARLRSFLPLFQRSATMLAERWKSEIRRAGPTLEITAWIQRLMLDNIGEAAFDHRFNALDHGEAGAGELSDAFNNLFADSLMFPDRPTILFTALWRFIPPRILRFVEYLPARQVQRFHRFLTVSKTAAKRLLDNRSREDKAIQCEEGGVDGERAKRKDILNILVQSNSHEADEKRKLDEDELLSQMATIMLAGHDSTSVSLSWLLHDLAHHPEDQERVRQEVCAVRSRAADPDCLGVVDLEAMTYTNAVIRETLRLHPIAFMLPRMAREDDVIPLATPITTTKGDLITEIPIKKGQHLYLAIYTYNRLKSVWGEDADQWNPGRFLGNGTRDKEYTMGMFANLLTFSGGVRGCLGWRFAILELQATLVGLIEHFQFAPVQGIEIQGAPAGSMIPVIKGRETEGTQLPLCVTVIEDEAEQDM</sequence>
<comment type="pathway">
    <text evidence="3">Secondary metabolite biosynthesis; terpenoid biosynthesis.</text>
</comment>
<dbReference type="Proteomes" id="UP000567179">
    <property type="component" value="Unassembled WGS sequence"/>
</dbReference>
<evidence type="ECO:0000313" key="17">
    <source>
        <dbReference type="Proteomes" id="UP000567179"/>
    </source>
</evidence>
<keyword evidence="11 14" id="KW-0503">Monooxygenase</keyword>
<dbReference type="OrthoDB" id="1470350at2759"/>
<dbReference type="PANTHER" id="PTHR24305">
    <property type="entry name" value="CYTOCHROME P450"/>
    <property type="match status" value="1"/>
</dbReference>
<comment type="similarity">
    <text evidence="4 14">Belongs to the cytochrome P450 family.</text>
</comment>
<dbReference type="PRINTS" id="PR00463">
    <property type="entry name" value="EP450I"/>
</dbReference>
<feature type="transmembrane region" description="Helical" evidence="15">
    <location>
        <begin position="6"/>
        <end position="23"/>
    </location>
</feature>
<reference evidence="16 17" key="1">
    <citation type="journal article" date="2020" name="ISME J.">
        <title>Uncovering the hidden diversity of litter-decomposition mechanisms in mushroom-forming fungi.</title>
        <authorList>
            <person name="Floudas D."/>
            <person name="Bentzer J."/>
            <person name="Ahren D."/>
            <person name="Johansson T."/>
            <person name="Persson P."/>
            <person name="Tunlid A."/>
        </authorList>
    </citation>
    <scope>NUCLEOTIDE SEQUENCE [LARGE SCALE GENOMIC DNA]</scope>
    <source>
        <strain evidence="16 17">CBS 101986</strain>
    </source>
</reference>
<evidence type="ECO:0000256" key="11">
    <source>
        <dbReference type="ARBA" id="ARBA00023033"/>
    </source>
</evidence>
<comment type="caution">
    <text evidence="16">The sequence shown here is derived from an EMBL/GenBank/DDBJ whole genome shotgun (WGS) entry which is preliminary data.</text>
</comment>
<evidence type="ECO:0000256" key="1">
    <source>
        <dbReference type="ARBA" id="ARBA00001971"/>
    </source>
</evidence>
<evidence type="ECO:0000256" key="7">
    <source>
        <dbReference type="ARBA" id="ARBA00022723"/>
    </source>
</evidence>
<dbReference type="InterPro" id="IPR001128">
    <property type="entry name" value="Cyt_P450"/>
</dbReference>
<evidence type="ECO:0000256" key="15">
    <source>
        <dbReference type="SAM" id="Phobius"/>
    </source>
</evidence>
<dbReference type="PRINTS" id="PR00385">
    <property type="entry name" value="P450"/>
</dbReference>
<dbReference type="EMBL" id="JAACJJ010000043">
    <property type="protein sequence ID" value="KAF5315025.1"/>
    <property type="molecule type" value="Genomic_DNA"/>
</dbReference>
<evidence type="ECO:0000256" key="5">
    <source>
        <dbReference type="ARBA" id="ARBA00022617"/>
    </source>
</evidence>
<dbReference type="GO" id="GO:0016020">
    <property type="term" value="C:membrane"/>
    <property type="evidence" value="ECO:0007669"/>
    <property type="project" value="UniProtKB-SubCell"/>
</dbReference>
<feature type="binding site" description="axial binding residue" evidence="13">
    <location>
        <position position="491"/>
    </location>
    <ligand>
        <name>heme</name>
        <dbReference type="ChEBI" id="CHEBI:30413"/>
    </ligand>
    <ligandPart>
        <name>Fe</name>
        <dbReference type="ChEBI" id="CHEBI:18248"/>
    </ligandPart>
</feature>
<evidence type="ECO:0000256" key="6">
    <source>
        <dbReference type="ARBA" id="ARBA00022692"/>
    </source>
</evidence>